<feature type="region of interest" description="Disordered" evidence="2">
    <location>
        <begin position="326"/>
        <end position="350"/>
    </location>
</feature>
<name>A0A370ID54_9NOCA</name>
<protein>
    <recommendedName>
        <fullName evidence="3">PPE domain-containing protein</fullName>
    </recommendedName>
</protein>
<feature type="region of interest" description="Disordered" evidence="2">
    <location>
        <begin position="1"/>
        <end position="22"/>
    </location>
</feature>
<proteinExistence type="inferred from homology"/>
<evidence type="ECO:0000313" key="5">
    <source>
        <dbReference type="Proteomes" id="UP000254869"/>
    </source>
</evidence>
<reference evidence="4 5" key="1">
    <citation type="submission" date="2018-07" db="EMBL/GenBank/DDBJ databases">
        <title>Genomic Encyclopedia of Type Strains, Phase IV (KMG-IV): sequencing the most valuable type-strain genomes for metagenomic binning, comparative biology and taxonomic classification.</title>
        <authorList>
            <person name="Goeker M."/>
        </authorList>
    </citation>
    <scope>NUCLEOTIDE SEQUENCE [LARGE SCALE GENOMIC DNA]</scope>
    <source>
        <strain evidence="4 5">DSM 44290</strain>
    </source>
</reference>
<dbReference type="InterPro" id="IPR000030">
    <property type="entry name" value="PPE_dom"/>
</dbReference>
<gene>
    <name evidence="4" type="ORF">DFR76_101183</name>
</gene>
<feature type="domain" description="PPE" evidence="3">
    <location>
        <begin position="43"/>
        <end position="187"/>
    </location>
</feature>
<dbReference type="STRING" id="1210086.GCA_001613105_00032"/>
<dbReference type="Gene3D" id="1.20.1260.20">
    <property type="entry name" value="PPE superfamily"/>
    <property type="match status" value="1"/>
</dbReference>
<accession>A0A370ID54</accession>
<evidence type="ECO:0000313" key="4">
    <source>
        <dbReference type="EMBL" id="RDI68648.1"/>
    </source>
</evidence>
<sequence length="435" mass="43933">MREVGGGGGRASGPHSDPDYAPNCEVFDHLGYDEIYRGVAQLKPEVLTAGRQAWQGSASGMAEAVQQAHAEIRAAIADGWRGTAADLAAGAVASFEDLGRQLSDVMAEVGNRLGQANDAAETLRSALAQPVQNQPDLEAALLDPRRAAANVSVQKMAENLRLDAVRVMNSVYAETFLPTGHNVPAFQDGGMYPAPAVVEGPADPTAPGGGSADVMAPGAAPKTETQPEARTETVRPTAAVSNAAAAQPQNVVADAAAVVSTQPAAAAGMTPVAATQPAAAVAPAAVPVAGESVPVNSPVSQAVSAVEPPAGGAVAAVAPVSAAVTRAASTESESQRKRTDRDEHGDASANAIGGMGAGVVGGLAGGAFAAGGDALRPNSAAPVRPKPARIEDEDDEDYYPDFDEPTFLEPSEPGGELVGRMKPTTPPVLGEWAEE</sequence>
<evidence type="ECO:0000256" key="2">
    <source>
        <dbReference type="SAM" id="MobiDB-lite"/>
    </source>
</evidence>
<feature type="region of interest" description="Disordered" evidence="2">
    <location>
        <begin position="198"/>
        <end position="236"/>
    </location>
</feature>
<evidence type="ECO:0000256" key="1">
    <source>
        <dbReference type="ARBA" id="ARBA00010652"/>
    </source>
</evidence>
<feature type="compositionally biased region" description="Gly residues" evidence="2">
    <location>
        <begin position="1"/>
        <end position="11"/>
    </location>
</feature>
<dbReference type="AlphaFoldDB" id="A0A370ID54"/>
<dbReference type="RefSeq" id="WP_067989991.1">
    <property type="nucleotide sequence ID" value="NZ_QQBC01000001.1"/>
</dbReference>
<dbReference type="Pfam" id="PF00823">
    <property type="entry name" value="PPE"/>
    <property type="match status" value="1"/>
</dbReference>
<keyword evidence="5" id="KW-1185">Reference proteome</keyword>
<feature type="region of interest" description="Disordered" evidence="2">
    <location>
        <begin position="373"/>
        <end position="435"/>
    </location>
</feature>
<evidence type="ECO:0000259" key="3">
    <source>
        <dbReference type="Pfam" id="PF00823"/>
    </source>
</evidence>
<dbReference type="EMBL" id="QQBC01000001">
    <property type="protein sequence ID" value="RDI68648.1"/>
    <property type="molecule type" value="Genomic_DNA"/>
</dbReference>
<organism evidence="4 5">
    <name type="scientific">Nocardia pseudobrasiliensis</name>
    <dbReference type="NCBI Taxonomy" id="45979"/>
    <lineage>
        <taxon>Bacteria</taxon>
        <taxon>Bacillati</taxon>
        <taxon>Actinomycetota</taxon>
        <taxon>Actinomycetes</taxon>
        <taxon>Mycobacteriales</taxon>
        <taxon>Nocardiaceae</taxon>
        <taxon>Nocardia</taxon>
    </lineage>
</organism>
<feature type="compositionally biased region" description="Acidic residues" evidence="2">
    <location>
        <begin position="391"/>
        <end position="406"/>
    </location>
</feature>
<dbReference type="InterPro" id="IPR038332">
    <property type="entry name" value="PPE_sf"/>
</dbReference>
<comment type="caution">
    <text evidence="4">The sequence shown here is derived from an EMBL/GenBank/DDBJ whole genome shotgun (WGS) entry which is preliminary data.</text>
</comment>
<feature type="compositionally biased region" description="Basic and acidic residues" evidence="2">
    <location>
        <begin position="333"/>
        <end position="346"/>
    </location>
</feature>
<dbReference type="Proteomes" id="UP000254869">
    <property type="component" value="Unassembled WGS sequence"/>
</dbReference>
<comment type="similarity">
    <text evidence="1">Belongs to the mycobacterial PPE family.</text>
</comment>